<proteinExistence type="inferred from homology"/>
<dbReference type="Pfam" id="PF01168">
    <property type="entry name" value="Ala_racemase_N"/>
    <property type="match status" value="1"/>
</dbReference>
<dbReference type="NCBIfam" id="TIGR00044">
    <property type="entry name" value="YggS family pyridoxal phosphate-dependent enzyme"/>
    <property type="match status" value="1"/>
</dbReference>
<comment type="similarity">
    <text evidence="1">Belongs to the pyridoxal phosphate-binding protein YggS/PROSC family.</text>
</comment>
<dbReference type="Gene3D" id="3.20.20.10">
    <property type="entry name" value="Alanine racemase"/>
    <property type="match status" value="1"/>
</dbReference>
<organism evidence="3 4">
    <name type="scientific">Oldenlandia corymbosa var. corymbosa</name>
    <dbReference type="NCBI Taxonomy" id="529605"/>
    <lineage>
        <taxon>Eukaryota</taxon>
        <taxon>Viridiplantae</taxon>
        <taxon>Streptophyta</taxon>
        <taxon>Embryophyta</taxon>
        <taxon>Tracheophyta</taxon>
        <taxon>Spermatophyta</taxon>
        <taxon>Magnoliopsida</taxon>
        <taxon>eudicotyledons</taxon>
        <taxon>Gunneridae</taxon>
        <taxon>Pentapetalae</taxon>
        <taxon>asterids</taxon>
        <taxon>lamiids</taxon>
        <taxon>Gentianales</taxon>
        <taxon>Rubiaceae</taxon>
        <taxon>Rubioideae</taxon>
        <taxon>Spermacoceae</taxon>
        <taxon>Hedyotis-Oldenlandia complex</taxon>
        <taxon>Oldenlandia</taxon>
    </lineage>
</organism>
<accession>A0AAV1CT22</accession>
<gene>
    <name evidence="3" type="ORF">OLC1_LOCUS8888</name>
</gene>
<dbReference type="InterPro" id="IPR011078">
    <property type="entry name" value="PyrdxlP_homeostasis"/>
</dbReference>
<dbReference type="InterPro" id="IPR029066">
    <property type="entry name" value="PLP-binding_barrel"/>
</dbReference>
<dbReference type="InterPro" id="IPR001608">
    <property type="entry name" value="Ala_racemase_N"/>
</dbReference>
<evidence type="ECO:0000259" key="2">
    <source>
        <dbReference type="Pfam" id="PF01168"/>
    </source>
</evidence>
<dbReference type="EMBL" id="OX459120">
    <property type="protein sequence ID" value="CAI9098740.1"/>
    <property type="molecule type" value="Genomic_DNA"/>
</dbReference>
<evidence type="ECO:0000256" key="1">
    <source>
        <dbReference type="RuleBase" id="RU004514"/>
    </source>
</evidence>
<feature type="domain" description="Alanine racemase N-terminal" evidence="2">
    <location>
        <begin position="39"/>
        <end position="162"/>
    </location>
</feature>
<evidence type="ECO:0000313" key="3">
    <source>
        <dbReference type="EMBL" id="CAI9098740.1"/>
    </source>
</evidence>
<dbReference type="AlphaFoldDB" id="A0AAV1CT22"/>
<dbReference type="PANTHER" id="PTHR10146:SF15">
    <property type="entry name" value="PYRIDOXAL PHOSPHATE HOMEOSTASIS PROTEIN"/>
    <property type="match status" value="1"/>
</dbReference>
<reference evidence="3" key="1">
    <citation type="submission" date="2023-03" db="EMBL/GenBank/DDBJ databases">
        <authorList>
            <person name="Julca I."/>
        </authorList>
    </citation>
    <scope>NUCLEOTIDE SEQUENCE</scope>
</reference>
<dbReference type="GO" id="GO:0030170">
    <property type="term" value="F:pyridoxal phosphate binding"/>
    <property type="evidence" value="ECO:0007669"/>
    <property type="project" value="InterPro"/>
</dbReference>
<dbReference type="PANTHER" id="PTHR10146">
    <property type="entry name" value="PROLINE SYNTHETASE CO-TRANSCRIBED BACTERIAL HOMOLOG PROTEIN"/>
    <property type="match status" value="1"/>
</dbReference>
<evidence type="ECO:0000313" key="4">
    <source>
        <dbReference type="Proteomes" id="UP001161247"/>
    </source>
</evidence>
<sequence length="166" mass="18273">MAMPTTVTSLQLCKLLCQRLMKIPHKILIRDKTKPISLLRQVYDAGHRCFGENYVQEVIQKSPQVQTSGGHFIGNLQSNKVKPLLTGVPNLAVVETVDDEKIANHLDRAVGNIGRKPLRFFVQVNTSGEESKSGVEPAPCLELVKHITVSCPNLVFSGLMTIGMPD</sequence>
<name>A0AAV1CT22_OLDCO</name>
<keyword evidence="4" id="KW-1185">Reference proteome</keyword>
<dbReference type="Proteomes" id="UP001161247">
    <property type="component" value="Chromosome 3"/>
</dbReference>
<protein>
    <submittedName>
        <fullName evidence="3">OLC1v1035438C1</fullName>
    </submittedName>
</protein>
<dbReference type="SUPFAM" id="SSF51419">
    <property type="entry name" value="PLP-binding barrel"/>
    <property type="match status" value="1"/>
</dbReference>